<keyword evidence="1" id="KW-0472">Membrane</keyword>
<dbReference type="RefSeq" id="WP_279248356.1">
    <property type="nucleotide sequence ID" value="NZ_SHNO01000001.1"/>
</dbReference>
<protein>
    <submittedName>
        <fullName evidence="2">Uncharacterized protein</fullName>
    </submittedName>
</protein>
<sequence length="116" mass="12430">MNRQVRDHEILSAVFAKMDVPAMTVAVGILVALALFLATAVLLLQPVPENYPVGTHLQDLANYLPGYAVSWQGGFIGALYGFFIGGLVGFAAAVYWNMTHYIALGVMLISSAELAD</sequence>
<evidence type="ECO:0000313" key="3">
    <source>
        <dbReference type="Proteomes" id="UP001143304"/>
    </source>
</evidence>
<keyword evidence="1" id="KW-1133">Transmembrane helix</keyword>
<keyword evidence="3" id="KW-1185">Reference proteome</keyword>
<evidence type="ECO:0000313" key="2">
    <source>
        <dbReference type="EMBL" id="MCX2976614.1"/>
    </source>
</evidence>
<feature type="transmembrane region" description="Helical" evidence="1">
    <location>
        <begin position="75"/>
        <end position="98"/>
    </location>
</feature>
<evidence type="ECO:0000256" key="1">
    <source>
        <dbReference type="SAM" id="Phobius"/>
    </source>
</evidence>
<dbReference type="EMBL" id="SHNO01000001">
    <property type="protein sequence ID" value="MCX2976614.1"/>
    <property type="molecule type" value="Genomic_DNA"/>
</dbReference>
<accession>A0ABT3T2Y1</accession>
<reference evidence="2" key="1">
    <citation type="submission" date="2019-02" db="EMBL/GenBank/DDBJ databases">
        <authorList>
            <person name="Li S.-H."/>
        </authorList>
    </citation>
    <scope>NUCLEOTIDE SEQUENCE</scope>
    <source>
        <strain evidence="2">IMCC11814</strain>
    </source>
</reference>
<gene>
    <name evidence="2" type="ORF">EYC82_04535</name>
</gene>
<keyword evidence="1" id="KW-0812">Transmembrane</keyword>
<feature type="transmembrane region" description="Helical" evidence="1">
    <location>
        <begin position="20"/>
        <end position="44"/>
    </location>
</feature>
<proteinExistence type="predicted"/>
<dbReference type="Proteomes" id="UP001143304">
    <property type="component" value="Unassembled WGS sequence"/>
</dbReference>
<comment type="caution">
    <text evidence="2">The sequence shown here is derived from an EMBL/GenBank/DDBJ whole genome shotgun (WGS) entry which is preliminary data.</text>
</comment>
<name>A0ABT3T2Y1_9GAMM</name>
<organism evidence="2 3">
    <name type="scientific">Candidatus Marimicrobium litorale</name>
    <dbReference type="NCBI Taxonomy" id="2518991"/>
    <lineage>
        <taxon>Bacteria</taxon>
        <taxon>Pseudomonadati</taxon>
        <taxon>Pseudomonadota</taxon>
        <taxon>Gammaproteobacteria</taxon>
        <taxon>Cellvibrionales</taxon>
        <taxon>Halieaceae</taxon>
        <taxon>Marimicrobium</taxon>
    </lineage>
</organism>